<dbReference type="InterPro" id="IPR020845">
    <property type="entry name" value="AMP-binding_CS"/>
</dbReference>
<dbReference type="PANTHER" id="PTHR43201">
    <property type="entry name" value="ACYL-COA SYNTHETASE"/>
    <property type="match status" value="1"/>
</dbReference>
<evidence type="ECO:0000256" key="1">
    <source>
        <dbReference type="ARBA" id="ARBA00006432"/>
    </source>
</evidence>
<dbReference type="InterPro" id="IPR000873">
    <property type="entry name" value="AMP-dep_synth/lig_dom"/>
</dbReference>
<proteinExistence type="inferred from homology"/>
<reference evidence="5 6" key="1">
    <citation type="submission" date="2019-11" db="EMBL/GenBank/DDBJ databases">
        <title>Lactobacillus sp. nov. CRM56-3, isolated from fermented tea leaves.</title>
        <authorList>
            <person name="Phuengjayaem S."/>
            <person name="Tanasupawat S."/>
        </authorList>
    </citation>
    <scope>NUCLEOTIDE SEQUENCE [LARGE SCALE GENOMIC DNA]</scope>
    <source>
        <strain evidence="5 6">CRM56-3</strain>
    </source>
</reference>
<accession>A0A7X3C258</accession>
<name>A0A7X3C258_9LACO</name>
<feature type="domain" description="AMP-dependent synthetase/ligase" evidence="3">
    <location>
        <begin position="26"/>
        <end position="366"/>
    </location>
</feature>
<keyword evidence="6" id="KW-1185">Reference proteome</keyword>
<feature type="domain" description="AMP-binding enzyme C-terminal" evidence="4">
    <location>
        <begin position="415"/>
        <end position="492"/>
    </location>
</feature>
<evidence type="ECO:0000259" key="4">
    <source>
        <dbReference type="Pfam" id="PF13193"/>
    </source>
</evidence>
<protein>
    <submittedName>
        <fullName evidence="5">AMP-binding protein</fullName>
    </submittedName>
</protein>
<dbReference type="GO" id="GO:0031956">
    <property type="term" value="F:medium-chain fatty acid-CoA ligase activity"/>
    <property type="evidence" value="ECO:0007669"/>
    <property type="project" value="TreeGrafter"/>
</dbReference>
<evidence type="ECO:0000259" key="3">
    <source>
        <dbReference type="Pfam" id="PF00501"/>
    </source>
</evidence>
<evidence type="ECO:0000256" key="2">
    <source>
        <dbReference type="ARBA" id="ARBA00022598"/>
    </source>
</evidence>
<organism evidence="5 6">
    <name type="scientific">Secundilactobacillus folii</name>
    <dbReference type="NCBI Taxonomy" id="2678357"/>
    <lineage>
        <taxon>Bacteria</taxon>
        <taxon>Bacillati</taxon>
        <taxon>Bacillota</taxon>
        <taxon>Bacilli</taxon>
        <taxon>Lactobacillales</taxon>
        <taxon>Lactobacillaceae</taxon>
        <taxon>Secundilactobacillus</taxon>
    </lineage>
</organism>
<dbReference type="SUPFAM" id="SSF56801">
    <property type="entry name" value="Acetyl-CoA synthetase-like"/>
    <property type="match status" value="1"/>
</dbReference>
<dbReference type="InterPro" id="IPR042099">
    <property type="entry name" value="ANL_N_sf"/>
</dbReference>
<dbReference type="PROSITE" id="PS00455">
    <property type="entry name" value="AMP_BINDING"/>
    <property type="match status" value="1"/>
</dbReference>
<gene>
    <name evidence="5" type="ORF">GM612_00980</name>
</gene>
<dbReference type="EMBL" id="WNJO01000001">
    <property type="protein sequence ID" value="MTV81226.1"/>
    <property type="molecule type" value="Genomic_DNA"/>
</dbReference>
<dbReference type="Pfam" id="PF00501">
    <property type="entry name" value="AMP-binding"/>
    <property type="match status" value="1"/>
</dbReference>
<dbReference type="RefSeq" id="WP_155430508.1">
    <property type="nucleotide sequence ID" value="NZ_WNJO01000001.1"/>
</dbReference>
<dbReference type="InterPro" id="IPR025110">
    <property type="entry name" value="AMP-bd_C"/>
</dbReference>
<evidence type="ECO:0000313" key="6">
    <source>
        <dbReference type="Proteomes" id="UP000466388"/>
    </source>
</evidence>
<dbReference type="Gene3D" id="3.40.50.12780">
    <property type="entry name" value="N-terminal domain of ligase-like"/>
    <property type="match status" value="1"/>
</dbReference>
<dbReference type="Proteomes" id="UP000466388">
    <property type="component" value="Unassembled WGS sequence"/>
</dbReference>
<sequence length="511" mass="56826">MTTKLTTILTNQLIRHRHDNLIKDDAMGKWFTGADLQEDVDTFKLAFIKSNLGHSDQILVCLPNSAVFPVINQAAWDLGIIVHPISPSTPIAKLREDWQQHQYPAMLLAPTLLDNWDTDDWHHTQLPLHTSPHLDFLADPHLTAAPADRTPVADSDLGLILNTSGTTGEPKRVGLTHEMMLNAATNDAISNHMDENDVAMVTMPMFHINAQVMTTLSTRVSDGKVLVTQKFSASHFWQQIYDNGVTWVSVVPTIVSFLLLNEKANAAYNRLKDGIHLRYIRSSSFALAEERLKAFQNRFGAPIIEGYGMTEAASQCTINPFDAPKIGSAGKPFGTELSLMVDGHLTKAPHVMGEIAVRGNHIITHYMDPNPDSFKDGWFLTGDLGYLDEDNYLFVKGRKKEIISHGGEKVAPAAVENTLSELAFIEQISVIGMPDDLYGEEVTAVVVSTTPGQNEDAQRKAIFDYSKIHLARFESPTRVEFLPSFPRNITGKVLRPKLRELLMKKQADKEA</sequence>
<dbReference type="GO" id="GO:0006631">
    <property type="term" value="P:fatty acid metabolic process"/>
    <property type="evidence" value="ECO:0007669"/>
    <property type="project" value="TreeGrafter"/>
</dbReference>
<evidence type="ECO:0000313" key="5">
    <source>
        <dbReference type="EMBL" id="MTV81226.1"/>
    </source>
</evidence>
<comment type="similarity">
    <text evidence="1">Belongs to the ATP-dependent AMP-binding enzyme family.</text>
</comment>
<dbReference type="AlphaFoldDB" id="A0A7X3C258"/>
<keyword evidence="2" id="KW-0436">Ligase</keyword>
<dbReference type="PANTHER" id="PTHR43201:SF5">
    <property type="entry name" value="MEDIUM-CHAIN ACYL-COA LIGASE ACSF2, MITOCHONDRIAL"/>
    <property type="match status" value="1"/>
</dbReference>
<dbReference type="Gene3D" id="3.30.300.30">
    <property type="match status" value="1"/>
</dbReference>
<comment type="caution">
    <text evidence="5">The sequence shown here is derived from an EMBL/GenBank/DDBJ whole genome shotgun (WGS) entry which is preliminary data.</text>
</comment>
<dbReference type="Pfam" id="PF13193">
    <property type="entry name" value="AMP-binding_C"/>
    <property type="match status" value="1"/>
</dbReference>
<dbReference type="InterPro" id="IPR045851">
    <property type="entry name" value="AMP-bd_C_sf"/>
</dbReference>